<organism evidence="2 3">
    <name type="scientific">Prorocentrum cordatum</name>
    <dbReference type="NCBI Taxonomy" id="2364126"/>
    <lineage>
        <taxon>Eukaryota</taxon>
        <taxon>Sar</taxon>
        <taxon>Alveolata</taxon>
        <taxon>Dinophyceae</taxon>
        <taxon>Prorocentrales</taxon>
        <taxon>Prorocentraceae</taxon>
        <taxon>Prorocentrum</taxon>
    </lineage>
</organism>
<protein>
    <submittedName>
        <fullName evidence="2">Uncharacterized protein</fullName>
    </submittedName>
</protein>
<reference evidence="2" key="1">
    <citation type="submission" date="2023-10" db="EMBL/GenBank/DDBJ databases">
        <authorList>
            <person name="Chen Y."/>
            <person name="Shah S."/>
            <person name="Dougan E. K."/>
            <person name="Thang M."/>
            <person name="Chan C."/>
        </authorList>
    </citation>
    <scope>NUCLEOTIDE SEQUENCE [LARGE SCALE GENOMIC DNA]</scope>
</reference>
<feature type="region of interest" description="Disordered" evidence="1">
    <location>
        <begin position="31"/>
        <end position="76"/>
    </location>
</feature>
<evidence type="ECO:0000313" key="3">
    <source>
        <dbReference type="Proteomes" id="UP001189429"/>
    </source>
</evidence>
<sequence length="124" mass="13877">MVRQWVIQTFSRSGRRGFGCQNEFLGYAAVHMPGNGRRRRRRRSRRRRRRRRRRAGPAGTHGASGLGPPPPFGHVTGRLRAAAASAAAGDLCRGSRVRRARRRRGHVVPLLAAVRLKRSRVAAP</sequence>
<keyword evidence="3" id="KW-1185">Reference proteome</keyword>
<evidence type="ECO:0000313" key="2">
    <source>
        <dbReference type="EMBL" id="CAK0803093.1"/>
    </source>
</evidence>
<name>A0ABN9QEK5_9DINO</name>
<dbReference type="Proteomes" id="UP001189429">
    <property type="component" value="Unassembled WGS sequence"/>
</dbReference>
<evidence type="ECO:0000256" key="1">
    <source>
        <dbReference type="SAM" id="MobiDB-lite"/>
    </source>
</evidence>
<accession>A0ABN9QEK5</accession>
<feature type="compositionally biased region" description="Basic residues" evidence="1">
    <location>
        <begin position="36"/>
        <end position="55"/>
    </location>
</feature>
<dbReference type="EMBL" id="CAUYUJ010002947">
    <property type="protein sequence ID" value="CAK0803093.1"/>
    <property type="molecule type" value="Genomic_DNA"/>
</dbReference>
<gene>
    <name evidence="2" type="ORF">PCOR1329_LOCUS10396</name>
</gene>
<comment type="caution">
    <text evidence="2">The sequence shown here is derived from an EMBL/GenBank/DDBJ whole genome shotgun (WGS) entry which is preliminary data.</text>
</comment>
<proteinExistence type="predicted"/>